<evidence type="ECO:0000313" key="2">
    <source>
        <dbReference type="Proteomes" id="UP000294746"/>
    </source>
</evidence>
<dbReference type="EMBL" id="SLXV01000057">
    <property type="protein sequence ID" value="TCP62088.1"/>
    <property type="molecule type" value="Genomic_DNA"/>
</dbReference>
<comment type="caution">
    <text evidence="1">The sequence shown here is derived from an EMBL/GenBank/DDBJ whole genome shotgun (WGS) entry which is preliminary data.</text>
</comment>
<dbReference type="OrthoDB" id="1798711at2"/>
<keyword evidence="2" id="KW-1185">Reference proteome</keyword>
<name>A0A4R2RHI8_9BACL</name>
<accession>A0A4R2RHI8</accession>
<proteinExistence type="predicted"/>
<dbReference type="Proteomes" id="UP000294746">
    <property type="component" value="Unassembled WGS sequence"/>
</dbReference>
<evidence type="ECO:0000313" key="1">
    <source>
        <dbReference type="EMBL" id="TCP62088.1"/>
    </source>
</evidence>
<dbReference type="RefSeq" id="WP_131849918.1">
    <property type="nucleotide sequence ID" value="NZ_SLXV01000057.1"/>
</dbReference>
<sequence length="69" mass="7978">MLLRCPNCNSHDLGRVGTNQLYCWQCYIELVLENDQIVHVYQVEEDGSLTSLDDLFLDDDSLPEQQNFA</sequence>
<reference evidence="1 2" key="1">
    <citation type="submission" date="2019-03" db="EMBL/GenBank/DDBJ databases">
        <title>Genomic Encyclopedia of Type Strains, Phase IV (KMG-IV): sequencing the most valuable type-strain genomes for metagenomic binning, comparative biology and taxonomic classification.</title>
        <authorList>
            <person name="Goeker M."/>
        </authorList>
    </citation>
    <scope>NUCLEOTIDE SEQUENCE [LARGE SCALE GENOMIC DNA]</scope>
    <source>
        <strain evidence="1 2">DSM 46831</strain>
    </source>
</reference>
<gene>
    <name evidence="1" type="ORF">EDD57_15717</name>
</gene>
<protein>
    <submittedName>
        <fullName evidence="1">Uncharacterized protein</fullName>
    </submittedName>
</protein>
<organism evidence="1 2">
    <name type="scientific">Baia soyae</name>
    <dbReference type="NCBI Taxonomy" id="1544746"/>
    <lineage>
        <taxon>Bacteria</taxon>
        <taxon>Bacillati</taxon>
        <taxon>Bacillota</taxon>
        <taxon>Bacilli</taxon>
        <taxon>Bacillales</taxon>
        <taxon>Thermoactinomycetaceae</taxon>
        <taxon>Baia</taxon>
    </lineage>
</organism>
<dbReference type="AlphaFoldDB" id="A0A4R2RHI8"/>